<keyword evidence="2" id="KW-1185">Reference proteome</keyword>
<proteinExistence type="predicted"/>
<dbReference type="EMBL" id="ML732388">
    <property type="protein sequence ID" value="KAB8068518.1"/>
    <property type="molecule type" value="Genomic_DNA"/>
</dbReference>
<dbReference type="AlphaFoldDB" id="A0A5N5WJ57"/>
<accession>A0A5N5WJ57</accession>
<name>A0A5N5WJ57_9EURO</name>
<evidence type="ECO:0000313" key="2">
    <source>
        <dbReference type="Proteomes" id="UP000326565"/>
    </source>
</evidence>
<dbReference type="Proteomes" id="UP000326565">
    <property type="component" value="Unassembled WGS sequence"/>
</dbReference>
<reference evidence="1 2" key="1">
    <citation type="submission" date="2019-04" db="EMBL/GenBank/DDBJ databases">
        <title>Friends and foes A comparative genomics study of 23 Aspergillus species from section Flavi.</title>
        <authorList>
            <consortium name="DOE Joint Genome Institute"/>
            <person name="Kjaerbolling I."/>
            <person name="Vesth T."/>
            <person name="Frisvad J.C."/>
            <person name="Nybo J.L."/>
            <person name="Theobald S."/>
            <person name="Kildgaard S."/>
            <person name="Isbrandt T."/>
            <person name="Kuo A."/>
            <person name="Sato A."/>
            <person name="Lyhne E.K."/>
            <person name="Kogle M.E."/>
            <person name="Wiebenga A."/>
            <person name="Kun R.S."/>
            <person name="Lubbers R.J."/>
            <person name="Makela M.R."/>
            <person name="Barry K."/>
            <person name="Chovatia M."/>
            <person name="Clum A."/>
            <person name="Daum C."/>
            <person name="Haridas S."/>
            <person name="He G."/>
            <person name="LaButti K."/>
            <person name="Lipzen A."/>
            <person name="Mondo S."/>
            <person name="Riley R."/>
            <person name="Salamov A."/>
            <person name="Simmons B.A."/>
            <person name="Magnuson J.K."/>
            <person name="Henrissat B."/>
            <person name="Mortensen U.H."/>
            <person name="Larsen T.O."/>
            <person name="Devries R.P."/>
            <person name="Grigoriev I.V."/>
            <person name="Machida M."/>
            <person name="Baker S.E."/>
            <person name="Andersen M.R."/>
        </authorList>
    </citation>
    <scope>NUCLEOTIDE SEQUENCE [LARGE SCALE GENOMIC DNA]</scope>
    <source>
        <strain evidence="1 2">CBS 151.66</strain>
    </source>
</reference>
<sequence>MINAQLTVGTFPPSNHRCIWWRLFAHVGRLRGPVHSSKTQLLGAILLILREPLYSLAALVDGLLKPRLWAAEVNLRM</sequence>
<protein>
    <submittedName>
        <fullName evidence="1">Uncharacterized protein</fullName>
    </submittedName>
</protein>
<gene>
    <name evidence="1" type="ORF">BDV29DRAFT_184430</name>
</gene>
<organism evidence="1 2">
    <name type="scientific">Aspergillus leporis</name>
    <dbReference type="NCBI Taxonomy" id="41062"/>
    <lineage>
        <taxon>Eukaryota</taxon>
        <taxon>Fungi</taxon>
        <taxon>Dikarya</taxon>
        <taxon>Ascomycota</taxon>
        <taxon>Pezizomycotina</taxon>
        <taxon>Eurotiomycetes</taxon>
        <taxon>Eurotiomycetidae</taxon>
        <taxon>Eurotiales</taxon>
        <taxon>Aspergillaceae</taxon>
        <taxon>Aspergillus</taxon>
        <taxon>Aspergillus subgen. Circumdati</taxon>
    </lineage>
</organism>
<evidence type="ECO:0000313" key="1">
    <source>
        <dbReference type="EMBL" id="KAB8068518.1"/>
    </source>
</evidence>